<dbReference type="AlphaFoldDB" id="A0A139A901"/>
<evidence type="ECO:0000256" key="1">
    <source>
        <dbReference type="ARBA" id="ARBA00007831"/>
    </source>
</evidence>
<dbReference type="GO" id="GO:0005544">
    <property type="term" value="F:calcium-dependent phospholipid binding"/>
    <property type="evidence" value="ECO:0007669"/>
    <property type="project" value="UniProtKB-KW"/>
</dbReference>
<dbReference type="EMBL" id="KQ965781">
    <property type="protein sequence ID" value="KXS13184.1"/>
    <property type="molecule type" value="Genomic_DNA"/>
</dbReference>
<evidence type="ECO:0000313" key="8">
    <source>
        <dbReference type="Proteomes" id="UP000070544"/>
    </source>
</evidence>
<dbReference type="Pfam" id="PF00191">
    <property type="entry name" value="Annexin"/>
    <property type="match status" value="4"/>
</dbReference>
<keyword evidence="8" id="KW-1185">Reference proteome</keyword>
<feature type="compositionally biased region" description="Polar residues" evidence="6">
    <location>
        <begin position="1"/>
        <end position="18"/>
    </location>
</feature>
<evidence type="ECO:0000256" key="6">
    <source>
        <dbReference type="SAM" id="MobiDB-lite"/>
    </source>
</evidence>
<dbReference type="STRING" id="1344416.A0A139A901"/>
<evidence type="ECO:0000256" key="4">
    <source>
        <dbReference type="ARBA" id="ARBA00023216"/>
    </source>
</evidence>
<dbReference type="GO" id="GO:0005886">
    <property type="term" value="C:plasma membrane"/>
    <property type="evidence" value="ECO:0007669"/>
    <property type="project" value="TreeGrafter"/>
</dbReference>
<evidence type="ECO:0000256" key="3">
    <source>
        <dbReference type="ARBA" id="ARBA00022837"/>
    </source>
</evidence>
<dbReference type="GO" id="GO:0005509">
    <property type="term" value="F:calcium ion binding"/>
    <property type="evidence" value="ECO:0007669"/>
    <property type="project" value="InterPro"/>
</dbReference>
<keyword evidence="5" id="KW-0111">Calcium/phospholipid-binding</keyword>
<proteinExistence type="inferred from homology"/>
<evidence type="ECO:0000256" key="5">
    <source>
        <dbReference type="ARBA" id="ARBA00023302"/>
    </source>
</evidence>
<comment type="similarity">
    <text evidence="1">Belongs to the annexin family.</text>
</comment>
<dbReference type="GO" id="GO:0005737">
    <property type="term" value="C:cytoplasm"/>
    <property type="evidence" value="ECO:0007669"/>
    <property type="project" value="TreeGrafter"/>
</dbReference>
<dbReference type="SMART" id="SM00335">
    <property type="entry name" value="ANX"/>
    <property type="match status" value="4"/>
</dbReference>
<evidence type="ECO:0000313" key="7">
    <source>
        <dbReference type="EMBL" id="KXS13184.1"/>
    </source>
</evidence>
<dbReference type="FunFam" id="1.10.220.10:FF:000002">
    <property type="entry name" value="Annexin"/>
    <property type="match status" value="1"/>
</dbReference>
<dbReference type="Proteomes" id="UP000070544">
    <property type="component" value="Unassembled WGS sequence"/>
</dbReference>
<dbReference type="SUPFAM" id="SSF47874">
    <property type="entry name" value="Annexin"/>
    <property type="match status" value="1"/>
</dbReference>
<dbReference type="PROSITE" id="PS51897">
    <property type="entry name" value="ANNEXIN_2"/>
    <property type="match status" value="4"/>
</dbReference>
<keyword evidence="4" id="KW-0041">Annexin</keyword>
<dbReference type="InterPro" id="IPR037104">
    <property type="entry name" value="Annexin_sf"/>
</dbReference>
<gene>
    <name evidence="7" type="ORF">M427DRAFT_136768</name>
</gene>
<dbReference type="Gene3D" id="1.10.220.10">
    <property type="entry name" value="Annexin"/>
    <property type="match status" value="4"/>
</dbReference>
<sequence length="346" mass="38073">MLKRSPTQASTSSLSATRVGSGVRHFAPPPLPGSEFDPAGDAEILHRAMFEGQVDEKSLMSVLAHRTPPELYHISQAYSDRFQTRLPSDIEAKTSGNFGKLARACTMHPAEYDAWCLDRAMKGTLGADKEAIVEILVGRPNVEIKAIKLAYEISFGQSLASAVEAQTSGDSKQFLGMVLEANRDENTVQRDVAADAEALYKAGEGKFGTDNATFIRILGTRSEKHMKAVIEAYAKQYKSTLQKAIESEFSGLNSGTIKTALLAVVRMATSKAEFFADLLESSMSGMGTKDDKFIRTLVRLRYPPIMHAVKTAYEAKYKKHLVKRMEEESTFKGAYRELAWGLVGEE</sequence>
<dbReference type="GO" id="GO:0001786">
    <property type="term" value="F:phosphatidylserine binding"/>
    <property type="evidence" value="ECO:0007669"/>
    <property type="project" value="TreeGrafter"/>
</dbReference>
<reference evidence="7 8" key="1">
    <citation type="journal article" date="2015" name="Genome Biol. Evol.">
        <title>Phylogenomic analyses indicate that early fungi evolved digesting cell walls of algal ancestors of land plants.</title>
        <authorList>
            <person name="Chang Y."/>
            <person name="Wang S."/>
            <person name="Sekimoto S."/>
            <person name="Aerts A.L."/>
            <person name="Choi C."/>
            <person name="Clum A."/>
            <person name="LaButti K.M."/>
            <person name="Lindquist E.A."/>
            <person name="Yee Ngan C."/>
            <person name="Ohm R.A."/>
            <person name="Salamov A.A."/>
            <person name="Grigoriev I.V."/>
            <person name="Spatafora J.W."/>
            <person name="Berbee M.L."/>
        </authorList>
    </citation>
    <scope>NUCLEOTIDE SEQUENCE [LARGE SCALE GENOMIC DNA]</scope>
    <source>
        <strain evidence="7 8">JEL478</strain>
    </source>
</reference>
<dbReference type="PRINTS" id="PR00196">
    <property type="entry name" value="ANNEXIN"/>
</dbReference>
<dbReference type="InterPro" id="IPR018502">
    <property type="entry name" value="Annexin_repeat"/>
</dbReference>
<dbReference type="PANTHER" id="PTHR10502:SF102">
    <property type="entry name" value="ANNEXIN B11"/>
    <property type="match status" value="1"/>
</dbReference>
<keyword evidence="3" id="KW-0106">Calcium</keyword>
<feature type="region of interest" description="Disordered" evidence="6">
    <location>
        <begin position="1"/>
        <end position="33"/>
    </location>
</feature>
<dbReference type="InterPro" id="IPR001464">
    <property type="entry name" value="Annexin"/>
</dbReference>
<dbReference type="OMA" id="VRGPLMQ"/>
<organism evidence="7 8">
    <name type="scientific">Gonapodya prolifera (strain JEL478)</name>
    <name type="common">Monoblepharis prolifera</name>
    <dbReference type="NCBI Taxonomy" id="1344416"/>
    <lineage>
        <taxon>Eukaryota</taxon>
        <taxon>Fungi</taxon>
        <taxon>Fungi incertae sedis</taxon>
        <taxon>Chytridiomycota</taxon>
        <taxon>Chytridiomycota incertae sedis</taxon>
        <taxon>Monoblepharidomycetes</taxon>
        <taxon>Monoblepharidales</taxon>
        <taxon>Gonapodyaceae</taxon>
        <taxon>Gonapodya</taxon>
    </lineage>
</organism>
<dbReference type="OrthoDB" id="37886at2759"/>
<accession>A0A139A901</accession>
<keyword evidence="2" id="KW-0677">Repeat</keyword>
<dbReference type="PANTHER" id="PTHR10502">
    <property type="entry name" value="ANNEXIN"/>
    <property type="match status" value="1"/>
</dbReference>
<name>A0A139A901_GONPJ</name>
<evidence type="ECO:0000256" key="2">
    <source>
        <dbReference type="ARBA" id="ARBA00022737"/>
    </source>
</evidence>
<dbReference type="GO" id="GO:0005634">
    <property type="term" value="C:nucleus"/>
    <property type="evidence" value="ECO:0007669"/>
    <property type="project" value="TreeGrafter"/>
</dbReference>
<dbReference type="GO" id="GO:0012506">
    <property type="term" value="C:vesicle membrane"/>
    <property type="evidence" value="ECO:0007669"/>
    <property type="project" value="TreeGrafter"/>
</dbReference>
<protein>
    <submittedName>
        <fullName evidence="7">Annexin</fullName>
    </submittedName>
</protein>